<name>J7J054_DESMD</name>
<organism evidence="2 3">
    <name type="scientific">Desulfosporosinus meridiei (strain ATCC BAA-275 / DSM 13257 / KCTC 12902 / NCIMB 13706 / S10)</name>
    <dbReference type="NCBI Taxonomy" id="768704"/>
    <lineage>
        <taxon>Bacteria</taxon>
        <taxon>Bacillati</taxon>
        <taxon>Bacillota</taxon>
        <taxon>Clostridia</taxon>
        <taxon>Eubacteriales</taxon>
        <taxon>Desulfitobacteriaceae</taxon>
        <taxon>Desulfosporosinus</taxon>
    </lineage>
</organism>
<evidence type="ECO:0000313" key="2">
    <source>
        <dbReference type="EMBL" id="AFQ44708.1"/>
    </source>
</evidence>
<dbReference type="Proteomes" id="UP000005262">
    <property type="component" value="Chromosome"/>
</dbReference>
<proteinExistence type="predicted"/>
<dbReference type="EMBL" id="CP003629">
    <property type="protein sequence ID" value="AFQ44708.1"/>
    <property type="molecule type" value="Genomic_DNA"/>
</dbReference>
<sequence>MSDLVISDERTCVKPCPKPCPNPCSNDGISMLIGAFIAGIGLFLIGSPTSGAVTTIVGFILFLIGVILFTL</sequence>
<protein>
    <submittedName>
        <fullName evidence="2">Uncharacterized protein</fullName>
    </submittedName>
</protein>
<keyword evidence="3" id="KW-1185">Reference proteome</keyword>
<dbReference type="RefSeq" id="WP_014903621.1">
    <property type="nucleotide sequence ID" value="NC_018515.1"/>
</dbReference>
<feature type="transmembrane region" description="Helical" evidence="1">
    <location>
        <begin position="28"/>
        <end position="45"/>
    </location>
</feature>
<keyword evidence="1" id="KW-0472">Membrane</keyword>
<reference evidence="3" key="2">
    <citation type="submission" date="2012-08" db="EMBL/GenBank/DDBJ databases">
        <title>Finished genome of Desulfosporosinus meridiei DSM 13257.</title>
        <authorList>
            <person name="Huntemann M."/>
            <person name="Wei C.-L."/>
            <person name="Han J."/>
            <person name="Detter J.C."/>
            <person name="Han C."/>
            <person name="Davenport K."/>
            <person name="Daligault H."/>
            <person name="Erkkila T."/>
            <person name="Gu W."/>
            <person name="Munk A.C.C."/>
            <person name="Teshima H."/>
            <person name="Xu Y."/>
            <person name="Chain P."/>
            <person name="Tapia R."/>
            <person name="Chen A."/>
            <person name="Krypides N."/>
            <person name="Mavromatis K."/>
            <person name="Markowitz V."/>
            <person name="Szeto E."/>
            <person name="Ivanova N."/>
            <person name="Mikhailova N."/>
            <person name="Ovchinnikova G."/>
            <person name="Pagani I."/>
            <person name="Pati A."/>
            <person name="Goodwin L."/>
            <person name="Peters L."/>
            <person name="Pitluck S."/>
            <person name="Woyke T."/>
            <person name="Pester M."/>
            <person name="Spring S."/>
            <person name="Ollivier B."/>
            <person name="Rattei T."/>
            <person name="Klenk H.-P."/>
            <person name="Wagner M."/>
            <person name="Loy A."/>
        </authorList>
    </citation>
    <scope>NUCLEOTIDE SEQUENCE [LARGE SCALE GENOMIC DNA]</scope>
    <source>
        <strain evidence="3">ATCC BAA-275 / DSM 13257 / NCIMB 13706 / S10</strain>
    </source>
</reference>
<dbReference type="OrthoDB" id="1799408at2"/>
<accession>J7J054</accession>
<reference evidence="2 3" key="1">
    <citation type="journal article" date="2012" name="J. Bacteriol.">
        <title>Complete genome sequences of Desulfosporosinus orientis DSM765T, Desulfosporosinus youngiae DSM17734T, Desulfosporosinus meridiei DSM13257T, and Desulfosporosinus acidiphilus DSM22704T.</title>
        <authorList>
            <person name="Pester M."/>
            <person name="Brambilla E."/>
            <person name="Alazard D."/>
            <person name="Rattei T."/>
            <person name="Weinmaier T."/>
            <person name="Han J."/>
            <person name="Lucas S."/>
            <person name="Lapidus A."/>
            <person name="Cheng J.F."/>
            <person name="Goodwin L."/>
            <person name="Pitluck S."/>
            <person name="Peters L."/>
            <person name="Ovchinnikova G."/>
            <person name="Teshima H."/>
            <person name="Detter J.C."/>
            <person name="Han C.S."/>
            <person name="Tapia R."/>
            <person name="Land M.L."/>
            <person name="Hauser L."/>
            <person name="Kyrpides N.C."/>
            <person name="Ivanova N.N."/>
            <person name="Pagani I."/>
            <person name="Huntmann M."/>
            <person name="Wei C.L."/>
            <person name="Davenport K.W."/>
            <person name="Daligault H."/>
            <person name="Chain P.S."/>
            <person name="Chen A."/>
            <person name="Mavromatis K."/>
            <person name="Markowitz V."/>
            <person name="Szeto E."/>
            <person name="Mikhailova N."/>
            <person name="Pati A."/>
            <person name="Wagner M."/>
            <person name="Woyke T."/>
            <person name="Ollivier B."/>
            <person name="Klenk H.P."/>
            <person name="Spring S."/>
            <person name="Loy A."/>
        </authorList>
    </citation>
    <scope>NUCLEOTIDE SEQUENCE [LARGE SCALE GENOMIC DNA]</scope>
    <source>
        <strain evidence="3">ATCC BAA-275 / DSM 13257 / NCIMB 13706 / S10</strain>
    </source>
</reference>
<dbReference type="AlphaFoldDB" id="J7J054"/>
<feature type="transmembrane region" description="Helical" evidence="1">
    <location>
        <begin position="52"/>
        <end position="70"/>
    </location>
</feature>
<keyword evidence="1" id="KW-1133">Transmembrane helix</keyword>
<gene>
    <name evidence="2" type="ordered locus">Desmer_2801</name>
</gene>
<evidence type="ECO:0000313" key="3">
    <source>
        <dbReference type="Proteomes" id="UP000005262"/>
    </source>
</evidence>
<evidence type="ECO:0000256" key="1">
    <source>
        <dbReference type="SAM" id="Phobius"/>
    </source>
</evidence>
<dbReference type="STRING" id="768704.Desmer_2801"/>
<dbReference type="HOGENOM" id="CLU_2860497_0_0_9"/>
<keyword evidence="1" id="KW-0812">Transmembrane</keyword>
<dbReference type="KEGG" id="dmi:Desmer_2801"/>